<dbReference type="AlphaFoldDB" id="A0A8K0VBM7"/>
<evidence type="ECO:0000313" key="1">
    <source>
        <dbReference type="EMBL" id="MBL4917991.1"/>
    </source>
</evidence>
<protein>
    <submittedName>
        <fullName evidence="1">Uncharacterized protein</fullName>
    </submittedName>
</protein>
<comment type="caution">
    <text evidence="1">The sequence shown here is derived from an EMBL/GenBank/DDBJ whole genome shotgun (WGS) entry which is preliminary data.</text>
</comment>
<organism evidence="1 2">
    <name type="scientific">Szabonella alba</name>
    <dbReference type="NCBI Taxonomy" id="2804194"/>
    <lineage>
        <taxon>Bacteria</taxon>
        <taxon>Pseudomonadati</taxon>
        <taxon>Pseudomonadota</taxon>
        <taxon>Alphaproteobacteria</taxon>
        <taxon>Rhodobacterales</taxon>
        <taxon>Paracoccaceae</taxon>
        <taxon>Szabonella</taxon>
    </lineage>
</organism>
<accession>A0A8K0VBM7</accession>
<name>A0A8K0VBM7_9RHOB</name>
<keyword evidence="2" id="KW-1185">Reference proteome</keyword>
<sequence length="65" mass="6842">MIDWSKTITAEDRATADAEATAATARAEALAYLASTDWMVIRAAETGKAMPEDVAEARAAARGEV</sequence>
<gene>
    <name evidence="1" type="ORF">JL811_12260</name>
</gene>
<proteinExistence type="predicted"/>
<reference evidence="1" key="1">
    <citation type="submission" date="2021-01" db="EMBL/GenBank/DDBJ databases">
        <title>Tabrizicola alba sp. nov. a motile alkaliphilic bacterium isolated from a soda lake.</title>
        <authorList>
            <person name="Szuroczki S."/>
            <person name="Abbaszade G."/>
            <person name="Schumann P."/>
            <person name="Toth E."/>
        </authorList>
    </citation>
    <scope>NUCLEOTIDE SEQUENCE</scope>
    <source>
        <strain evidence="1">DMG-N-6</strain>
    </source>
</reference>
<evidence type="ECO:0000313" key="2">
    <source>
        <dbReference type="Proteomes" id="UP000648908"/>
    </source>
</evidence>
<dbReference type="RefSeq" id="WP_202688908.1">
    <property type="nucleotide sequence ID" value="NZ_JAESVN010000004.1"/>
</dbReference>
<dbReference type="EMBL" id="JAESVN010000004">
    <property type="protein sequence ID" value="MBL4917991.1"/>
    <property type="molecule type" value="Genomic_DNA"/>
</dbReference>
<dbReference type="Proteomes" id="UP000648908">
    <property type="component" value="Unassembled WGS sequence"/>
</dbReference>